<organism evidence="1 2">
    <name type="scientific">Caerostris darwini</name>
    <dbReference type="NCBI Taxonomy" id="1538125"/>
    <lineage>
        <taxon>Eukaryota</taxon>
        <taxon>Metazoa</taxon>
        <taxon>Ecdysozoa</taxon>
        <taxon>Arthropoda</taxon>
        <taxon>Chelicerata</taxon>
        <taxon>Arachnida</taxon>
        <taxon>Araneae</taxon>
        <taxon>Araneomorphae</taxon>
        <taxon>Entelegynae</taxon>
        <taxon>Araneoidea</taxon>
        <taxon>Araneidae</taxon>
        <taxon>Caerostris</taxon>
    </lineage>
</organism>
<comment type="caution">
    <text evidence="1">The sequence shown here is derived from an EMBL/GenBank/DDBJ whole genome shotgun (WGS) entry which is preliminary data.</text>
</comment>
<dbReference type="EMBL" id="BPLQ01010704">
    <property type="protein sequence ID" value="GIY52729.1"/>
    <property type="molecule type" value="Genomic_DNA"/>
</dbReference>
<accession>A0AAV4U4L3</accession>
<name>A0AAV4U4L3_9ARAC</name>
<proteinExistence type="predicted"/>
<reference evidence="1 2" key="1">
    <citation type="submission" date="2021-06" db="EMBL/GenBank/DDBJ databases">
        <title>Caerostris darwini draft genome.</title>
        <authorList>
            <person name="Kono N."/>
            <person name="Arakawa K."/>
        </authorList>
    </citation>
    <scope>NUCLEOTIDE SEQUENCE [LARGE SCALE GENOMIC DNA]</scope>
</reference>
<dbReference type="AlphaFoldDB" id="A0AAV4U4L3"/>
<dbReference type="Proteomes" id="UP001054837">
    <property type="component" value="Unassembled WGS sequence"/>
</dbReference>
<sequence length="112" mass="13064">MKFEAPFQNRCLNKLHHSPSIETGSMLHVSLWKDTHIQPSESFQTGGNHISEWRIANHSLQGYNSMEAVSSMQHYCNSLFYPHRKELHSSTSHNKRNNDVTEYPFIAYKRSD</sequence>
<gene>
    <name evidence="1" type="ORF">CDAR_614791</name>
</gene>
<evidence type="ECO:0000313" key="1">
    <source>
        <dbReference type="EMBL" id="GIY52729.1"/>
    </source>
</evidence>
<evidence type="ECO:0000313" key="2">
    <source>
        <dbReference type="Proteomes" id="UP001054837"/>
    </source>
</evidence>
<protein>
    <submittedName>
        <fullName evidence="1">Uncharacterized protein</fullName>
    </submittedName>
</protein>
<keyword evidence="2" id="KW-1185">Reference proteome</keyword>